<dbReference type="OrthoDB" id="541193at2"/>
<dbReference type="eggNOG" id="ENOG50321RD">
    <property type="taxonomic scope" value="Bacteria"/>
</dbReference>
<gene>
    <name evidence="1" type="ORF">EU96_1285</name>
</gene>
<sequence>MLVGDIWSSSELTAEKLGITEIKLSFLRENGILKPGIHWKSSPLGQKKPWKPKALYNINLCRKIINKFYFEDNVNIAA</sequence>
<dbReference type="Proteomes" id="UP000030445">
    <property type="component" value="Unassembled WGS sequence"/>
</dbReference>
<protein>
    <submittedName>
        <fullName evidence="1">Uncharacterized protein</fullName>
    </submittedName>
</protein>
<proteinExistence type="predicted"/>
<evidence type="ECO:0000313" key="1">
    <source>
        <dbReference type="EMBL" id="KGF97572.1"/>
    </source>
</evidence>
<organism evidence="1 2">
    <name type="scientific">Prochlorococcus marinus str. MIT 9302</name>
    <dbReference type="NCBI Taxonomy" id="74545"/>
    <lineage>
        <taxon>Bacteria</taxon>
        <taxon>Bacillati</taxon>
        <taxon>Cyanobacteriota</taxon>
        <taxon>Cyanophyceae</taxon>
        <taxon>Synechococcales</taxon>
        <taxon>Prochlorococcaceae</taxon>
        <taxon>Prochlorococcus</taxon>
    </lineage>
</organism>
<dbReference type="STRING" id="74545.EU96_1285"/>
<dbReference type="EMBL" id="JNAM01000010">
    <property type="protein sequence ID" value="KGF97572.1"/>
    <property type="molecule type" value="Genomic_DNA"/>
</dbReference>
<dbReference type="AlphaFoldDB" id="A0A0A2A6S9"/>
<comment type="caution">
    <text evidence="1">The sequence shown here is derived from an EMBL/GenBank/DDBJ whole genome shotgun (WGS) entry which is preliminary data.</text>
</comment>
<evidence type="ECO:0000313" key="2">
    <source>
        <dbReference type="Proteomes" id="UP000030445"/>
    </source>
</evidence>
<accession>A0A0A2A6S9</accession>
<name>A0A0A2A6S9_PROMR</name>
<dbReference type="RefSeq" id="WP_032526921.1">
    <property type="nucleotide sequence ID" value="NZ_CP138951.1"/>
</dbReference>
<reference evidence="2" key="1">
    <citation type="journal article" date="2014" name="Sci. Data">
        <title>Genomes of diverse isolates of the marine cyanobacterium Prochlorococcus.</title>
        <authorList>
            <person name="Biller S."/>
            <person name="Berube P."/>
            <person name="Thompson J."/>
            <person name="Kelly L."/>
            <person name="Roggensack S."/>
            <person name="Awad L."/>
            <person name="Roache-Johnson K."/>
            <person name="Ding H."/>
            <person name="Giovannoni S.J."/>
            <person name="Moore L.R."/>
            <person name="Chisholm S.W."/>
        </authorList>
    </citation>
    <scope>NUCLEOTIDE SEQUENCE [LARGE SCALE GENOMIC DNA]</scope>
    <source>
        <strain evidence="2">MIT 9302</strain>
    </source>
</reference>